<name>A0AA46TIX2_9ACTN</name>
<dbReference type="GO" id="GO:0003700">
    <property type="term" value="F:DNA-binding transcription factor activity"/>
    <property type="evidence" value="ECO:0007669"/>
    <property type="project" value="TreeGrafter"/>
</dbReference>
<dbReference type="PRINTS" id="PR00455">
    <property type="entry name" value="HTHTETR"/>
</dbReference>
<proteinExistence type="predicted"/>
<evidence type="ECO:0000256" key="2">
    <source>
        <dbReference type="PROSITE-ProRule" id="PRU00335"/>
    </source>
</evidence>
<keyword evidence="1 2" id="KW-0238">DNA-binding</keyword>
<dbReference type="AlphaFoldDB" id="A0AA46TIX2"/>
<dbReference type="InterPro" id="IPR001647">
    <property type="entry name" value="HTH_TetR"/>
</dbReference>
<gene>
    <name evidence="4" type="ORF">L0C25_02400</name>
</gene>
<dbReference type="GO" id="GO:0000976">
    <property type="term" value="F:transcription cis-regulatory region binding"/>
    <property type="evidence" value="ECO:0007669"/>
    <property type="project" value="TreeGrafter"/>
</dbReference>
<dbReference type="SUPFAM" id="SSF46689">
    <property type="entry name" value="Homeodomain-like"/>
    <property type="match status" value="1"/>
</dbReference>
<dbReference type="InterPro" id="IPR009057">
    <property type="entry name" value="Homeodomain-like_sf"/>
</dbReference>
<dbReference type="Gene3D" id="1.10.357.10">
    <property type="entry name" value="Tetracycline Repressor, domain 2"/>
    <property type="match status" value="1"/>
</dbReference>
<evidence type="ECO:0000313" key="5">
    <source>
        <dbReference type="Proteomes" id="UP001164390"/>
    </source>
</evidence>
<dbReference type="PANTHER" id="PTHR30055:SF230">
    <property type="entry name" value="TRANSCRIPTIONAL REGULATORY PROTEIN (PROBABLY TETR-FAMILY)-RELATED"/>
    <property type="match status" value="1"/>
</dbReference>
<reference evidence="4" key="1">
    <citation type="submission" date="2022-01" db="EMBL/GenBank/DDBJ databases">
        <title>Nocardioidaceae gen. sp. A5X3R13.</title>
        <authorList>
            <person name="Lopez Marin M.A."/>
            <person name="Uhlik O."/>
        </authorList>
    </citation>
    <scope>NUCLEOTIDE SEQUENCE</scope>
    <source>
        <strain evidence="4">A5X3R13</strain>
    </source>
</reference>
<evidence type="ECO:0000259" key="3">
    <source>
        <dbReference type="PROSITE" id="PS50977"/>
    </source>
</evidence>
<protein>
    <submittedName>
        <fullName evidence="4">TetR/AcrR family transcriptional regulator</fullName>
    </submittedName>
</protein>
<dbReference type="PROSITE" id="PS50977">
    <property type="entry name" value="HTH_TETR_2"/>
    <property type="match status" value="1"/>
</dbReference>
<dbReference type="InterPro" id="IPR050109">
    <property type="entry name" value="HTH-type_TetR-like_transc_reg"/>
</dbReference>
<evidence type="ECO:0000256" key="1">
    <source>
        <dbReference type="ARBA" id="ARBA00023125"/>
    </source>
</evidence>
<sequence>MEQTKGPGRPLDPAVGDAALDATRALLEENGYAGLRVADVARRAGIGLGALYRRWPDKRSLVLEALRGAVSALEVPESDDPVADLRRSLELLAEAFASRSRPLLATVISGTDPELAAVIREAKIVPLYEANRARLQRVVGDVPGLATRADIGPGLVLLDLLVRGRTPSTRRIRDEILPLMLEVPPADRR</sequence>
<feature type="domain" description="HTH tetR-type" evidence="3">
    <location>
        <begin position="13"/>
        <end position="73"/>
    </location>
</feature>
<dbReference type="RefSeq" id="WP_271634791.1">
    <property type="nucleotide sequence ID" value="NZ_CP094970.1"/>
</dbReference>
<keyword evidence="5" id="KW-1185">Reference proteome</keyword>
<dbReference type="PANTHER" id="PTHR30055">
    <property type="entry name" value="HTH-TYPE TRANSCRIPTIONAL REGULATOR RUTR"/>
    <property type="match status" value="1"/>
</dbReference>
<feature type="DNA-binding region" description="H-T-H motif" evidence="2">
    <location>
        <begin position="36"/>
        <end position="55"/>
    </location>
</feature>
<dbReference type="EMBL" id="CP094970">
    <property type="protein sequence ID" value="UYM05945.1"/>
    <property type="molecule type" value="Genomic_DNA"/>
</dbReference>
<accession>A0AA46TIX2</accession>
<dbReference type="Proteomes" id="UP001164390">
    <property type="component" value="Chromosome"/>
</dbReference>
<dbReference type="KEGG" id="sgrg:L0C25_02400"/>
<dbReference type="Pfam" id="PF00440">
    <property type="entry name" value="TetR_N"/>
    <property type="match status" value="1"/>
</dbReference>
<evidence type="ECO:0000313" key="4">
    <source>
        <dbReference type="EMBL" id="UYM05945.1"/>
    </source>
</evidence>
<organism evidence="4 5">
    <name type="scientific">Solicola gregarius</name>
    <dbReference type="NCBI Taxonomy" id="2908642"/>
    <lineage>
        <taxon>Bacteria</taxon>
        <taxon>Bacillati</taxon>
        <taxon>Actinomycetota</taxon>
        <taxon>Actinomycetes</taxon>
        <taxon>Propionibacteriales</taxon>
        <taxon>Nocardioidaceae</taxon>
        <taxon>Solicola</taxon>
    </lineage>
</organism>